<protein>
    <submittedName>
        <fullName evidence="1">Uncharacterized protein</fullName>
    </submittedName>
</protein>
<gene>
    <name evidence="1" type="ORF">X975_25256</name>
</gene>
<dbReference type="Proteomes" id="UP000054359">
    <property type="component" value="Unassembled WGS sequence"/>
</dbReference>
<dbReference type="EMBL" id="KK119795">
    <property type="protein sequence ID" value="KFM76759.1"/>
    <property type="molecule type" value="Genomic_DNA"/>
</dbReference>
<dbReference type="AlphaFoldDB" id="A0A087UHC0"/>
<name>A0A087UHC0_STEMI</name>
<feature type="non-terminal residue" evidence="1">
    <location>
        <position position="101"/>
    </location>
</feature>
<accession>A0A087UHC0</accession>
<organism evidence="1 2">
    <name type="scientific">Stegodyphus mimosarum</name>
    <name type="common">African social velvet spider</name>
    <dbReference type="NCBI Taxonomy" id="407821"/>
    <lineage>
        <taxon>Eukaryota</taxon>
        <taxon>Metazoa</taxon>
        <taxon>Ecdysozoa</taxon>
        <taxon>Arthropoda</taxon>
        <taxon>Chelicerata</taxon>
        <taxon>Arachnida</taxon>
        <taxon>Araneae</taxon>
        <taxon>Araneomorphae</taxon>
        <taxon>Entelegynae</taxon>
        <taxon>Eresoidea</taxon>
        <taxon>Eresidae</taxon>
        <taxon>Stegodyphus</taxon>
    </lineage>
</organism>
<reference evidence="1 2" key="1">
    <citation type="submission" date="2013-11" db="EMBL/GenBank/DDBJ databases">
        <title>Genome sequencing of Stegodyphus mimosarum.</title>
        <authorList>
            <person name="Bechsgaard J."/>
        </authorList>
    </citation>
    <scope>NUCLEOTIDE SEQUENCE [LARGE SCALE GENOMIC DNA]</scope>
</reference>
<sequence length="101" mass="12141">MEVPFQQVKYINIPLLVFTESIIYLNSDWLPRKTYFHHYQTRNLNITTSTTSSFSTEHFSPISLSFFFLFCTKFNTQLKCNFQKMMFSSKFTILYKKNVHN</sequence>
<keyword evidence="2" id="KW-1185">Reference proteome</keyword>
<proteinExistence type="predicted"/>
<evidence type="ECO:0000313" key="1">
    <source>
        <dbReference type="EMBL" id="KFM76759.1"/>
    </source>
</evidence>
<evidence type="ECO:0000313" key="2">
    <source>
        <dbReference type="Proteomes" id="UP000054359"/>
    </source>
</evidence>